<dbReference type="EMBL" id="FJOG01000015">
    <property type="protein sequence ID" value="CZR60181.1"/>
    <property type="molecule type" value="Genomic_DNA"/>
</dbReference>
<dbReference type="InterPro" id="IPR013785">
    <property type="entry name" value="Aldolase_TIM"/>
</dbReference>
<gene>
    <name evidence="18" type="ORF">PAC_10077</name>
</gene>
<comment type="catalytic activity">
    <reaction evidence="11">
        <text>holo-[ACP] + malonyl-CoA = malonyl-[ACP] + CoA</text>
        <dbReference type="Rhea" id="RHEA:41792"/>
        <dbReference type="Rhea" id="RHEA-COMP:9623"/>
        <dbReference type="Rhea" id="RHEA-COMP:9685"/>
        <dbReference type="ChEBI" id="CHEBI:57287"/>
        <dbReference type="ChEBI" id="CHEBI:57384"/>
        <dbReference type="ChEBI" id="CHEBI:64479"/>
        <dbReference type="ChEBI" id="CHEBI:78449"/>
        <dbReference type="EC" id="2.3.1.39"/>
    </reaction>
</comment>
<dbReference type="CDD" id="cd03447">
    <property type="entry name" value="FAS_MaoC"/>
    <property type="match status" value="1"/>
</dbReference>
<dbReference type="FunFam" id="3.20.20.70:FF:000078">
    <property type="entry name" value="Fatty acid synthase beta subunit dehydratase"/>
    <property type="match status" value="1"/>
</dbReference>
<keyword evidence="3 15" id="KW-0808">Transferase</keyword>
<dbReference type="STRING" id="576137.A0A1L7X577"/>
<dbReference type="SUPFAM" id="SSF52151">
    <property type="entry name" value="FabD/lysophospholipase-like"/>
    <property type="match status" value="2"/>
</dbReference>
<feature type="active site" description="For acetyltransferase activity" evidence="16">
    <location>
        <position position="285"/>
    </location>
</feature>
<dbReference type="Proteomes" id="UP000184330">
    <property type="component" value="Unassembled WGS sequence"/>
</dbReference>
<dbReference type="GO" id="GO:0004313">
    <property type="term" value="F:[acyl-carrier-protein] S-acetyltransferase activity"/>
    <property type="evidence" value="ECO:0007669"/>
    <property type="project" value="UniProtKB-EC"/>
</dbReference>
<dbReference type="FunFam" id="3.40.366.10:FF:000006">
    <property type="entry name" value="Fatty acid synthase beta subunit dehydratase"/>
    <property type="match status" value="1"/>
</dbReference>
<dbReference type="GO" id="GO:0005835">
    <property type="term" value="C:fatty acid synthase complex"/>
    <property type="evidence" value="ECO:0007669"/>
    <property type="project" value="UniProtKB-UniRule"/>
</dbReference>
<dbReference type="OrthoDB" id="4251012at2759"/>
<keyword evidence="9" id="KW-0511">Multifunctional enzyme</keyword>
<dbReference type="InterPro" id="IPR002539">
    <property type="entry name" value="MaoC-like_dom"/>
</dbReference>
<evidence type="ECO:0000256" key="10">
    <source>
        <dbReference type="ARBA" id="ARBA00048237"/>
    </source>
</evidence>
<reference evidence="18 19" key="1">
    <citation type="submission" date="2016-03" db="EMBL/GenBank/DDBJ databases">
        <authorList>
            <person name="Ploux O."/>
        </authorList>
    </citation>
    <scope>NUCLEOTIDE SEQUENCE [LARGE SCALE GENOMIC DNA]</scope>
    <source>
        <strain evidence="18 19">UAMH 11012</strain>
    </source>
</reference>
<dbReference type="Gene3D" id="1.20.930.70">
    <property type="match status" value="1"/>
</dbReference>
<dbReference type="Pfam" id="PF13452">
    <property type="entry name" value="FAS1_DH_region"/>
    <property type="match status" value="1"/>
</dbReference>
<feature type="active site" description="For malonyltransferase activity" evidence="16">
    <location>
        <position position="1792"/>
    </location>
</feature>
<dbReference type="Gene3D" id="6.10.140.1400">
    <property type="match status" value="1"/>
</dbReference>
<evidence type="ECO:0000256" key="16">
    <source>
        <dbReference type="PIRSR" id="PIRSR005562-1"/>
    </source>
</evidence>
<comment type="catalytic activity">
    <reaction evidence="12">
        <text>(9Z)-octadecenoyl-[ACP] + H2O = (9Z)-octadecenoate + holo-[ACP] + H(+)</text>
        <dbReference type="Rhea" id="RHEA:15057"/>
        <dbReference type="Rhea" id="RHEA-COMP:9685"/>
        <dbReference type="Rhea" id="RHEA-COMP:9924"/>
        <dbReference type="ChEBI" id="CHEBI:15377"/>
        <dbReference type="ChEBI" id="CHEBI:15378"/>
        <dbReference type="ChEBI" id="CHEBI:30823"/>
        <dbReference type="ChEBI" id="CHEBI:64479"/>
        <dbReference type="ChEBI" id="CHEBI:78783"/>
        <dbReference type="EC" id="3.1.2.14"/>
    </reaction>
</comment>
<dbReference type="GO" id="GO:0004321">
    <property type="term" value="F:fatty-acyl-CoA synthase activity"/>
    <property type="evidence" value="ECO:0007669"/>
    <property type="project" value="UniProtKB-EC"/>
</dbReference>
<dbReference type="Gene3D" id="1.20.1050.120">
    <property type="match status" value="1"/>
</dbReference>
<comment type="catalytic activity">
    <reaction evidence="1">
        <text>a (3R)-hydroxyacyl-[ACP] = a (2E)-enoyl-[ACP] + H2O</text>
        <dbReference type="Rhea" id="RHEA:13097"/>
        <dbReference type="Rhea" id="RHEA-COMP:9925"/>
        <dbReference type="Rhea" id="RHEA-COMP:9945"/>
        <dbReference type="ChEBI" id="CHEBI:15377"/>
        <dbReference type="ChEBI" id="CHEBI:78784"/>
        <dbReference type="ChEBI" id="CHEBI:78827"/>
        <dbReference type="EC" id="4.2.1.59"/>
    </reaction>
</comment>
<dbReference type="SMART" id="SM00827">
    <property type="entry name" value="PKS_AT"/>
    <property type="match status" value="1"/>
</dbReference>
<evidence type="ECO:0000256" key="8">
    <source>
        <dbReference type="ARBA" id="ARBA00023239"/>
    </source>
</evidence>
<dbReference type="InterPro" id="IPR016452">
    <property type="entry name" value="Fas1/AflB-like"/>
</dbReference>
<dbReference type="Gene3D" id="3.30.70.2430">
    <property type="match status" value="1"/>
</dbReference>
<evidence type="ECO:0000256" key="14">
    <source>
        <dbReference type="ARBA" id="ARBA00048835"/>
    </source>
</evidence>
<dbReference type="InterPro" id="IPR040883">
    <property type="entry name" value="FAS_meander"/>
</dbReference>
<dbReference type="Pfam" id="PF17951">
    <property type="entry name" value="FAS_meander"/>
    <property type="match status" value="1"/>
</dbReference>
<evidence type="ECO:0000256" key="1">
    <source>
        <dbReference type="ARBA" id="ARBA00001055"/>
    </source>
</evidence>
<comment type="catalytic activity">
    <reaction evidence="13">
        <text>a 2,3-saturated acyl-[ACP] + NAD(+) = a (2E)-enoyl-[ACP] + NADH + H(+)</text>
        <dbReference type="Rhea" id="RHEA:10240"/>
        <dbReference type="Rhea" id="RHEA-COMP:9925"/>
        <dbReference type="Rhea" id="RHEA-COMP:9926"/>
        <dbReference type="ChEBI" id="CHEBI:15378"/>
        <dbReference type="ChEBI" id="CHEBI:57540"/>
        <dbReference type="ChEBI" id="CHEBI:57945"/>
        <dbReference type="ChEBI" id="CHEBI:78784"/>
        <dbReference type="ChEBI" id="CHEBI:78785"/>
        <dbReference type="EC" id="1.3.1.9"/>
    </reaction>
</comment>
<dbReference type="Pfam" id="PF16073">
    <property type="entry name" value="SAT"/>
    <property type="match status" value="1"/>
</dbReference>
<keyword evidence="8" id="KW-0456">Lyase</keyword>
<feature type="domain" description="Malonyl-CoA:ACP transacylase (MAT)" evidence="17">
    <location>
        <begin position="1648"/>
        <end position="1970"/>
    </location>
</feature>
<evidence type="ECO:0000256" key="3">
    <source>
        <dbReference type="ARBA" id="ARBA00022679"/>
    </source>
</evidence>
<dbReference type="Gene3D" id="3.30.1120.100">
    <property type="match status" value="1"/>
</dbReference>
<evidence type="ECO:0000256" key="13">
    <source>
        <dbReference type="ARBA" id="ARBA00048572"/>
    </source>
</evidence>
<dbReference type="InterPro" id="IPR003965">
    <property type="entry name" value="Fatty_acid_synthase"/>
</dbReference>
<dbReference type="GO" id="GO:0019171">
    <property type="term" value="F:(3R)-hydroxyacyl-[acyl-carrier-protein] dehydratase activity"/>
    <property type="evidence" value="ECO:0007669"/>
    <property type="project" value="UniProtKB-EC"/>
</dbReference>
<evidence type="ECO:0000256" key="5">
    <source>
        <dbReference type="ARBA" id="ARBA00022857"/>
    </source>
</evidence>
<dbReference type="SUPFAM" id="SSF54637">
    <property type="entry name" value="Thioesterase/thiol ester dehydrase-isomerase"/>
    <property type="match status" value="2"/>
</dbReference>
<comment type="catalytic activity">
    <reaction evidence="14">
        <text>holo-[ACP] + acetyl-CoA = acetyl-[ACP] + CoA</text>
        <dbReference type="Rhea" id="RHEA:41788"/>
        <dbReference type="Rhea" id="RHEA-COMP:9621"/>
        <dbReference type="Rhea" id="RHEA-COMP:9685"/>
        <dbReference type="ChEBI" id="CHEBI:57287"/>
        <dbReference type="ChEBI" id="CHEBI:57288"/>
        <dbReference type="ChEBI" id="CHEBI:64479"/>
        <dbReference type="ChEBI" id="CHEBI:78446"/>
        <dbReference type="EC" id="2.3.1.38"/>
    </reaction>
</comment>
<dbReference type="PANTHER" id="PTHR10982">
    <property type="entry name" value="MALONYL COA-ACYL CARRIER PROTEIN TRANSACYLASE"/>
    <property type="match status" value="1"/>
</dbReference>
<evidence type="ECO:0000256" key="4">
    <source>
        <dbReference type="ARBA" id="ARBA00022801"/>
    </source>
</evidence>
<evidence type="ECO:0000256" key="9">
    <source>
        <dbReference type="ARBA" id="ARBA00023268"/>
    </source>
</evidence>
<dbReference type="InterPro" id="IPR013565">
    <property type="entry name" value="Fas1/AflB-like_central"/>
</dbReference>
<keyword evidence="7 15" id="KW-0520">NAD</keyword>
<name>A0A1L7X577_9HELO</name>
<evidence type="ECO:0000313" key="18">
    <source>
        <dbReference type="EMBL" id="CZR60181.1"/>
    </source>
</evidence>
<keyword evidence="6 15" id="KW-0560">Oxidoreductase</keyword>
<evidence type="ECO:0000256" key="6">
    <source>
        <dbReference type="ARBA" id="ARBA00023002"/>
    </source>
</evidence>
<dbReference type="InterPro" id="IPR032088">
    <property type="entry name" value="SAT"/>
</dbReference>
<dbReference type="Pfam" id="PF01575">
    <property type="entry name" value="MaoC_dehydratas"/>
    <property type="match status" value="1"/>
</dbReference>
<dbReference type="Gene3D" id="3.20.20.70">
    <property type="entry name" value="Aldolase class I"/>
    <property type="match status" value="1"/>
</dbReference>
<dbReference type="Pfam" id="PF00698">
    <property type="entry name" value="Acyl_transf_1"/>
    <property type="match status" value="1"/>
</dbReference>
<dbReference type="Pfam" id="PF08354">
    <property type="entry name" value="Fas1-AflB-like_hel"/>
    <property type="match status" value="1"/>
</dbReference>
<dbReference type="GO" id="GO:0004318">
    <property type="term" value="F:enoyl-[acyl-carrier-protein] reductase (NADH) activity"/>
    <property type="evidence" value="ECO:0007669"/>
    <property type="project" value="UniProtKB-UniRule"/>
</dbReference>
<evidence type="ECO:0000256" key="11">
    <source>
        <dbReference type="ARBA" id="ARBA00048462"/>
    </source>
</evidence>
<proteinExistence type="inferred from homology"/>
<evidence type="ECO:0000256" key="15">
    <source>
        <dbReference type="PIRNR" id="PIRNR005562"/>
    </source>
</evidence>
<dbReference type="InterPro" id="IPR039569">
    <property type="entry name" value="FAS1-like_DH_region"/>
</dbReference>
<evidence type="ECO:0000259" key="17">
    <source>
        <dbReference type="SMART" id="SM00827"/>
    </source>
</evidence>
<dbReference type="Gene3D" id="3.40.366.10">
    <property type="entry name" value="Malonyl-Coenzyme A Acyl Carrier Protein, domain 2"/>
    <property type="match status" value="3"/>
</dbReference>
<evidence type="ECO:0000256" key="2">
    <source>
        <dbReference type="ARBA" id="ARBA00010009"/>
    </source>
</evidence>
<dbReference type="GO" id="GO:0006633">
    <property type="term" value="P:fatty acid biosynthetic process"/>
    <property type="evidence" value="ECO:0007669"/>
    <property type="project" value="InterPro"/>
</dbReference>
<dbReference type="InterPro" id="IPR014043">
    <property type="entry name" value="Acyl_transferase_dom"/>
</dbReference>
<dbReference type="InterPro" id="IPR029069">
    <property type="entry name" value="HotDog_dom_sf"/>
</dbReference>
<dbReference type="FunFam" id="1.20.930.70:FF:000001">
    <property type="entry name" value="Fatty acid synthase beta subunit dehydratase"/>
    <property type="match status" value="1"/>
</dbReference>
<dbReference type="PANTHER" id="PTHR10982:SF21">
    <property type="entry name" value="FATTY ACID SYNTHASE SUBUNIT BETA"/>
    <property type="match status" value="1"/>
</dbReference>
<dbReference type="Pfam" id="PF17828">
    <property type="entry name" value="FAS_N"/>
    <property type="match status" value="1"/>
</dbReference>
<keyword evidence="5 15" id="KW-0521">NADP</keyword>
<dbReference type="GO" id="GO:0004312">
    <property type="term" value="F:fatty acid synthase activity"/>
    <property type="evidence" value="ECO:0007669"/>
    <property type="project" value="InterPro"/>
</dbReference>
<dbReference type="InterPro" id="IPR016035">
    <property type="entry name" value="Acyl_Trfase/lysoPLipase"/>
</dbReference>
<evidence type="ECO:0000313" key="19">
    <source>
        <dbReference type="Proteomes" id="UP000184330"/>
    </source>
</evidence>
<dbReference type="InterPro" id="IPR050830">
    <property type="entry name" value="Fungal_FAS"/>
</dbReference>
<dbReference type="InterPro" id="IPR041099">
    <property type="entry name" value="FAS1_N"/>
</dbReference>
<keyword evidence="4 15" id="KW-0378">Hydrolase</keyword>
<dbReference type="Gene3D" id="6.10.60.10">
    <property type="match status" value="1"/>
</dbReference>
<dbReference type="InterPro" id="IPR001227">
    <property type="entry name" value="Ac_transferase_dom_sf"/>
</dbReference>
<dbReference type="Gene3D" id="3.10.129.10">
    <property type="entry name" value="Hotdog Thioesterase"/>
    <property type="match status" value="2"/>
</dbReference>
<evidence type="ECO:0000256" key="12">
    <source>
        <dbReference type="ARBA" id="ARBA00048536"/>
    </source>
</evidence>
<dbReference type="GO" id="GO:0004314">
    <property type="term" value="F:[acyl-carrier-protein] S-malonyltransferase activity"/>
    <property type="evidence" value="ECO:0007669"/>
    <property type="project" value="UniProtKB-EC"/>
</dbReference>
<organism evidence="18 19">
    <name type="scientific">Phialocephala subalpina</name>
    <dbReference type="NCBI Taxonomy" id="576137"/>
    <lineage>
        <taxon>Eukaryota</taxon>
        <taxon>Fungi</taxon>
        <taxon>Dikarya</taxon>
        <taxon>Ascomycota</taxon>
        <taxon>Pezizomycotina</taxon>
        <taxon>Leotiomycetes</taxon>
        <taxon>Helotiales</taxon>
        <taxon>Mollisiaceae</taxon>
        <taxon>Phialocephala</taxon>
        <taxon>Phialocephala fortinii species complex</taxon>
    </lineage>
</organism>
<comment type="similarity">
    <text evidence="2 15">Belongs to the fungal fatty acid synthetase subunit beta family.</text>
</comment>
<protein>
    <submittedName>
        <fullName evidence="18">Related to enoyl reductase domain of yeast-type FAS1</fullName>
    </submittedName>
</protein>
<evidence type="ECO:0000256" key="7">
    <source>
        <dbReference type="ARBA" id="ARBA00023027"/>
    </source>
</evidence>
<dbReference type="GO" id="GO:0016297">
    <property type="term" value="F:fatty acyl-[ACP] hydrolase activity"/>
    <property type="evidence" value="ECO:0007669"/>
    <property type="project" value="UniProtKB-EC"/>
</dbReference>
<dbReference type="Pfam" id="PF22235">
    <property type="entry name" value="FAS1_thioest_ins"/>
    <property type="match status" value="1"/>
</dbReference>
<dbReference type="Gene3D" id="6.20.240.10">
    <property type="match status" value="1"/>
</dbReference>
<dbReference type="PRINTS" id="PR01483">
    <property type="entry name" value="FASYNTHASE"/>
</dbReference>
<keyword evidence="19" id="KW-1185">Reference proteome</keyword>
<sequence length="2032" mass="224978">MSSTTSEVVISPFFTSKAPSTVDESDHATVMDTELPLVYKDIRHTLSIRLESSDLLKHQKDLFLDSLSRGSFDDEPCSAAELTLQYLQFLLNNSLPVSAIESLLQSFEREFLIDTDIHSLLIQLQITSSVRRLLLKTYFTAWSICGASNTKESALFESAEHGQAQMFTVFGGQGTSNPICAKELFELYATYTPILSDLIAATAPLLHELSRLPATRDYYYGRYIDVEAWMKNANTIPDRDFVSTAAVSFPILGLLGLAHYAVQCKVLGKTPGEMRSLLNGTTGHSQGIVVAAAIALSDSWESFYDAAKLAVEILFWIGYESHQRSPRSSIPADLTRECLENGEGRPSCMLSVRGIQRSQIEAIIAKTNKTLANHEKLYLALANARDNFVVAGPASSLVHLNSLFRSLKADAELDQDKIPHSKRKPVINHQFLPISAPFHTGHLKDAAIRIKRDLASKSINAEQLMIPVYHSKTGRDLRELGNTNVINILVDAITCELGDWPTATDFPNATHIIVLAGGGIGELTFKNKDGHGVRVIIGSEFEVRDKEIGSKSDLFSPRLLASSTELESWGRKFQPGIMQSDLGEAMLDTKLSRLLGTPPVMVGGMTPTTVPWDFVSSVMNAGYHIEMAGGGYHNAESMSAAIAKVVASVPRGRGITCNLIYASPHTLAWQIALLKKFAQSGSGIPIDGLTIGAGVPSSAIVSEYISTLGLKHIAFKPGSIAAIKQVIDIAQAHPEFPIILQWTGGRGGGHHSYEDFHAPILSTYSAIRKCNNLILVAGSGFGSSDDTYPYLTGTWTQRFGGMTPLMPFDGVLLGSRMMVAREAHTSLQAKDLIYEAPGVVDDDWEGTYNGPTGGIITCISEMGQPIHKIATRGVLLWAELDKAIFGLPRKDRVAKLKQKREYIIRKLNADYAKPWFGQDADGEVVDLEDMTYGEVLARLIDLMYVAHQKRWVDASYSRFVTDFAARVLERLPASSRSIEIPASTIEDPFTFLSDFLSACPEAEDNILNPEDVTFFLHRCKARGSKPVNFIPALDDDFETYFKKDSLWQSEDVDAVIGQDAGRVCILHGPVAARYSKMGKTDESAKDILDAIAKAHVEMIRREFYPESGSCTPCSEGSEMSLISWSPTTPKSVQALFSDKFILQGHDRKPSPFARLLQDSPEGTSLLHFDQDTNTLSRTSEDSTGAQSLMKIEVSRDDKITVELHQPSAYSSTPIVLEFRYNYNPLMTPFGLSEVMDQRNLRIKSFYSKLWFGEDIDRSLNVHSRFQGQETTLTRKMLQDLVSTVGLSYPHGETMFSSGDVFPISIGIVVAWDVVTKPLVLRDIDGDLLRLVHQSNTFKYCEGAQPLRIGDVVSAYSKVKAVYIEDAGKYVVVEAIIERSGKSIMAVTSTFLFRGSFDDFHSTFKQTREPEMLVQITSAQDDAVLRNRAWFVPRNSSESLVGKSLLFRPQTNVSWKGRNAFRSMAVTGQVFEKYGNDELHEIGAIKFMTGECFGNPVMDFLERKGTSTVARTSLKNPGWSGDSSLEVQVPGSNEMYARVSKDYNPIHVSPIFSEWVELPGTITHGMYTSAIAAGVLEHLGGDGDRLRFRQFSATFTGMVLPSDRLTVRFRHTGMIEGRMIFKITAFKKDTDDMVLDASAEIEQATTAYVFTGQGSQSQGMGMDLYNNSPVAKAIWDEVDAYLLDKYGWSILDIVRNNPKTLTVHFGGKRGRKIRENYLAMTIDVPQPDGSLVTKQILQGLTRESRSYTFSEARGLLFSTQFAQPSILLLQKATFEDMRSKGVIQDTAVYAGHSLGEYGSLSAFSGFMSIKTLMDVVFYRGLTMQVSMERDEFGETNFSMVAVNPKRVGKFFDEQALRCLVKMIADESGVLLEIVNFNVEGEQYVCAGSLQNLYVMGEILNHLSKATNRAELVSEVLSSDEPCDTELGDLIATFVAQSNKLRRPLQLARGIATIPLKGIDVPFHSTHLRPGVVSYRKFLEQRITEDNIHPDRLAGRWVPNVMAKPFSLQDEYLKEAFRLTQSPVLKEMLEGITV</sequence>
<comment type="catalytic activity">
    <reaction evidence="10">
        <text>acetyl-CoA + n malonyl-CoA + 2n NADPH + 4n H(+) = a long-chain-acyl-CoA + n CoA + n CO2 + 2n NADP(+).</text>
        <dbReference type="EC" id="2.3.1.86"/>
    </reaction>
</comment>
<dbReference type="PIRSF" id="PIRSF005562">
    <property type="entry name" value="FAS_yeast_beta"/>
    <property type="match status" value="1"/>
</dbReference>
<accession>A0A1L7X577</accession>